<feature type="transmembrane region" description="Helical" evidence="5">
    <location>
        <begin position="182"/>
        <end position="201"/>
    </location>
</feature>
<evidence type="ECO:0000256" key="2">
    <source>
        <dbReference type="ARBA" id="ARBA00022723"/>
    </source>
</evidence>
<keyword evidence="5" id="KW-0472">Membrane</keyword>
<dbReference type="Pfam" id="PF06181">
    <property type="entry name" value="Urate_ox_N"/>
    <property type="match status" value="1"/>
</dbReference>
<feature type="transmembrane region" description="Helical" evidence="5">
    <location>
        <begin position="154"/>
        <end position="176"/>
    </location>
</feature>
<dbReference type="InterPro" id="IPR036909">
    <property type="entry name" value="Cyt_c-like_dom_sf"/>
</dbReference>
<dbReference type="AlphaFoldDB" id="A0A076PUK9"/>
<keyword evidence="5" id="KW-0812">Transmembrane</keyword>
<protein>
    <submittedName>
        <fullName evidence="7">Membrane protein</fullName>
    </submittedName>
</protein>
<proteinExistence type="predicted"/>
<evidence type="ECO:0000256" key="4">
    <source>
        <dbReference type="PROSITE-ProRule" id="PRU00433"/>
    </source>
</evidence>
<feature type="transmembrane region" description="Helical" evidence="5">
    <location>
        <begin position="234"/>
        <end position="252"/>
    </location>
</feature>
<feature type="domain" description="Cytochrome c" evidence="6">
    <location>
        <begin position="354"/>
        <end position="436"/>
    </location>
</feature>
<feature type="transmembrane region" description="Helical" evidence="5">
    <location>
        <begin position="124"/>
        <end position="142"/>
    </location>
</feature>
<dbReference type="SUPFAM" id="SSF46626">
    <property type="entry name" value="Cytochrome c"/>
    <property type="match status" value="1"/>
</dbReference>
<feature type="transmembrane region" description="Helical" evidence="5">
    <location>
        <begin position="289"/>
        <end position="307"/>
    </location>
</feature>
<evidence type="ECO:0000313" key="8">
    <source>
        <dbReference type="Proteomes" id="UP000028782"/>
    </source>
</evidence>
<keyword evidence="1 4" id="KW-0349">Heme</keyword>
<dbReference type="EMBL" id="CP006704">
    <property type="protein sequence ID" value="AIJ48401.1"/>
    <property type="molecule type" value="Genomic_DNA"/>
</dbReference>
<evidence type="ECO:0000313" key="7">
    <source>
        <dbReference type="EMBL" id="AIJ48401.1"/>
    </source>
</evidence>
<dbReference type="GO" id="GO:0020037">
    <property type="term" value="F:heme binding"/>
    <property type="evidence" value="ECO:0007669"/>
    <property type="project" value="InterPro"/>
</dbReference>
<name>A0A076PUK9_COMTE</name>
<dbReference type="GO" id="GO:0009055">
    <property type="term" value="F:electron transfer activity"/>
    <property type="evidence" value="ECO:0007669"/>
    <property type="project" value="InterPro"/>
</dbReference>
<feature type="transmembrane region" description="Helical" evidence="5">
    <location>
        <begin position="258"/>
        <end position="277"/>
    </location>
</feature>
<keyword evidence="2 4" id="KW-0479">Metal-binding</keyword>
<organism evidence="7 8">
    <name type="scientific">Comamonas testosteroni TK102</name>
    <dbReference type="NCBI Taxonomy" id="1392005"/>
    <lineage>
        <taxon>Bacteria</taxon>
        <taxon>Pseudomonadati</taxon>
        <taxon>Pseudomonadota</taxon>
        <taxon>Betaproteobacteria</taxon>
        <taxon>Burkholderiales</taxon>
        <taxon>Comamonadaceae</taxon>
        <taxon>Comamonas</taxon>
    </lineage>
</organism>
<dbReference type="KEGG" id="ctes:O987_21560"/>
<dbReference type="InterPro" id="IPR010389">
    <property type="entry name" value="Urate_ox_N"/>
</dbReference>
<feature type="transmembrane region" description="Helical" evidence="5">
    <location>
        <begin position="82"/>
        <end position="104"/>
    </location>
</feature>
<sequence>MESYILDWAGLLLRWLHVITAIAWVGSSFYFVFLDSSLTPPVDDDLKKQGVNGELWAVHGGGFYHPVKFNVSPPKMPDHLHWFYWESYTTWLSGFALLTVSYLWNANIYLVTPGDPNAMSTGAAVASALGFLVVFWLLYDFICRTFGQKKNGDATVGAMVLVLVCIAAYLACHIFPGQAAFLLMGAMIATSMSANVFFWIIPGQRKVVASLKAGEPVDPRHGQRAKQRSVHNTYFTLPVLFAMLSNHYGWLYSHKMNWLVLIGMMFAGAAIRQFFVMRHGYKLGRNNHPWPYAAVGVAALLAVFVWLKPVPAPVAAAPAAPAPAATAAPAAPAATAEPAAPAAEGAATAPAAAAPAAAGGEGFAKVNAIFQQHCVVCHGTAIQQKAVRLDSPDAVKSHAQQIYQQVVQLKKMPFGNPGALSEDERNLIKTWYESGAAVN</sequence>
<dbReference type="Proteomes" id="UP000028782">
    <property type="component" value="Chromosome"/>
</dbReference>
<dbReference type="RefSeq" id="WP_043374497.1">
    <property type="nucleotide sequence ID" value="NZ_CP006704.1"/>
</dbReference>
<keyword evidence="3 4" id="KW-0408">Iron</keyword>
<evidence type="ECO:0000256" key="5">
    <source>
        <dbReference type="SAM" id="Phobius"/>
    </source>
</evidence>
<keyword evidence="5" id="KW-1133">Transmembrane helix</keyword>
<evidence type="ECO:0000256" key="3">
    <source>
        <dbReference type="ARBA" id="ARBA00023004"/>
    </source>
</evidence>
<dbReference type="GO" id="GO:0046872">
    <property type="term" value="F:metal ion binding"/>
    <property type="evidence" value="ECO:0007669"/>
    <property type="project" value="UniProtKB-KW"/>
</dbReference>
<feature type="transmembrane region" description="Helical" evidence="5">
    <location>
        <begin position="12"/>
        <end position="33"/>
    </location>
</feature>
<accession>A0A076PUK9</accession>
<evidence type="ECO:0000259" key="6">
    <source>
        <dbReference type="PROSITE" id="PS51007"/>
    </source>
</evidence>
<dbReference type="InterPro" id="IPR009056">
    <property type="entry name" value="Cyt_c-like_dom"/>
</dbReference>
<dbReference type="HOGENOM" id="CLU_058049_0_0_4"/>
<gene>
    <name evidence="7" type="ORF">O987_21560</name>
</gene>
<evidence type="ECO:0000256" key="1">
    <source>
        <dbReference type="ARBA" id="ARBA00022617"/>
    </source>
</evidence>
<dbReference type="PROSITE" id="PS51007">
    <property type="entry name" value="CYTC"/>
    <property type="match status" value="1"/>
</dbReference>
<reference evidence="7 8" key="1">
    <citation type="journal article" date="2014" name="Genome Announc.">
        <title>Complete Genome Sequence of Polychlorinated Biphenyl Degrader Comamonas testosteroni TK102 (NBRC 109938).</title>
        <authorList>
            <person name="Fukuda K."/>
            <person name="Hosoyama A."/>
            <person name="Tsuchikane K."/>
            <person name="Ohji S."/>
            <person name="Yamazoe A."/>
            <person name="Fujita N."/>
            <person name="Shintani M."/>
            <person name="Kimbara K."/>
        </authorList>
    </citation>
    <scope>NUCLEOTIDE SEQUENCE [LARGE SCALE GENOMIC DNA]</scope>
    <source>
        <strain evidence="7">TK102</strain>
    </source>
</reference>
<dbReference type="Gene3D" id="1.10.760.10">
    <property type="entry name" value="Cytochrome c-like domain"/>
    <property type="match status" value="1"/>
</dbReference>